<sequence>MYRSTIVLLAAVLSCVPFASAEPDGVIVPFTSVLPACAAQCGHLYDAQGACSPPVMATSDTCFCAYGSLQPFLTTTAGVCDNACTDDPNGLSEIRTWFLNFCGDSTSTSTTSGSASSATATSSSSSSSSSGSQNNGWFATHWKWVVMLIVLFLAFVFGWIGAVWLHRRIIAKREKQFEMRPPVAWGPHQLQGMTGGYNHGDAAAGGNGRQVPAMSGAINNEKITDSVPAAMGEKGETGKGRNWLKKNRT</sequence>
<evidence type="ECO:0000313" key="4">
    <source>
        <dbReference type="EMBL" id="RDW64738.1"/>
    </source>
</evidence>
<evidence type="ECO:0000256" key="1">
    <source>
        <dbReference type="SAM" id="MobiDB-lite"/>
    </source>
</evidence>
<protein>
    <recommendedName>
        <fullName evidence="6">Integral membrane protein</fullName>
    </recommendedName>
</protein>
<proteinExistence type="predicted"/>
<organism evidence="4 5">
    <name type="scientific">Coleophoma cylindrospora</name>
    <dbReference type="NCBI Taxonomy" id="1849047"/>
    <lineage>
        <taxon>Eukaryota</taxon>
        <taxon>Fungi</taxon>
        <taxon>Dikarya</taxon>
        <taxon>Ascomycota</taxon>
        <taxon>Pezizomycotina</taxon>
        <taxon>Leotiomycetes</taxon>
        <taxon>Helotiales</taxon>
        <taxon>Dermateaceae</taxon>
        <taxon>Coleophoma</taxon>
    </lineage>
</organism>
<evidence type="ECO:0008006" key="6">
    <source>
        <dbReference type="Google" id="ProtNLM"/>
    </source>
</evidence>
<feature type="signal peptide" evidence="3">
    <location>
        <begin position="1"/>
        <end position="21"/>
    </location>
</feature>
<accession>A0A3D8QST9</accession>
<name>A0A3D8QST9_9HELO</name>
<feature type="chain" id="PRO_5017652385" description="Integral membrane protein" evidence="3">
    <location>
        <begin position="22"/>
        <end position="249"/>
    </location>
</feature>
<feature type="region of interest" description="Disordered" evidence="1">
    <location>
        <begin position="108"/>
        <end position="133"/>
    </location>
</feature>
<feature type="compositionally biased region" description="Low complexity" evidence="1">
    <location>
        <begin position="108"/>
        <end position="132"/>
    </location>
</feature>
<dbReference type="AlphaFoldDB" id="A0A3D8QST9"/>
<reference evidence="4 5" key="1">
    <citation type="journal article" date="2018" name="IMA Fungus">
        <title>IMA Genome-F 9: Draft genome sequence of Annulohypoxylon stygium, Aspergillus mulundensis, Berkeleyomyces basicola (syn. Thielaviopsis basicola), Ceratocystis smalleyi, two Cercospora beticola strains, Coleophoma cylindrospora, Fusarium fracticaudum, Phialophora cf. hyalina, and Morchella septimelata.</title>
        <authorList>
            <person name="Wingfield B.D."/>
            <person name="Bills G.F."/>
            <person name="Dong Y."/>
            <person name="Huang W."/>
            <person name="Nel W.J."/>
            <person name="Swalarsk-Parry B.S."/>
            <person name="Vaghefi N."/>
            <person name="Wilken P.M."/>
            <person name="An Z."/>
            <person name="de Beer Z.W."/>
            <person name="De Vos L."/>
            <person name="Chen L."/>
            <person name="Duong T.A."/>
            <person name="Gao Y."/>
            <person name="Hammerbacher A."/>
            <person name="Kikkert J.R."/>
            <person name="Li Y."/>
            <person name="Li H."/>
            <person name="Li K."/>
            <person name="Li Q."/>
            <person name="Liu X."/>
            <person name="Ma X."/>
            <person name="Naidoo K."/>
            <person name="Pethybridge S.J."/>
            <person name="Sun J."/>
            <person name="Steenkamp E.T."/>
            <person name="van der Nest M.A."/>
            <person name="van Wyk S."/>
            <person name="Wingfield M.J."/>
            <person name="Xiong C."/>
            <person name="Yue Q."/>
            <person name="Zhang X."/>
        </authorList>
    </citation>
    <scope>NUCLEOTIDE SEQUENCE [LARGE SCALE GENOMIC DNA]</scope>
    <source>
        <strain evidence="4 5">BP6252</strain>
    </source>
</reference>
<keyword evidence="2" id="KW-0472">Membrane</keyword>
<dbReference type="Proteomes" id="UP000256645">
    <property type="component" value="Unassembled WGS sequence"/>
</dbReference>
<dbReference type="OrthoDB" id="5426355at2759"/>
<dbReference type="EMBL" id="PDLM01000012">
    <property type="protein sequence ID" value="RDW64738.1"/>
    <property type="molecule type" value="Genomic_DNA"/>
</dbReference>
<evidence type="ECO:0000313" key="5">
    <source>
        <dbReference type="Proteomes" id="UP000256645"/>
    </source>
</evidence>
<evidence type="ECO:0000256" key="3">
    <source>
        <dbReference type="SAM" id="SignalP"/>
    </source>
</evidence>
<evidence type="ECO:0000256" key="2">
    <source>
        <dbReference type="SAM" id="Phobius"/>
    </source>
</evidence>
<dbReference type="PROSITE" id="PS51257">
    <property type="entry name" value="PROKAR_LIPOPROTEIN"/>
    <property type="match status" value="1"/>
</dbReference>
<keyword evidence="2" id="KW-0812">Transmembrane</keyword>
<keyword evidence="3" id="KW-0732">Signal</keyword>
<keyword evidence="5" id="KW-1185">Reference proteome</keyword>
<comment type="caution">
    <text evidence="4">The sequence shown here is derived from an EMBL/GenBank/DDBJ whole genome shotgun (WGS) entry which is preliminary data.</text>
</comment>
<feature type="region of interest" description="Disordered" evidence="1">
    <location>
        <begin position="224"/>
        <end position="249"/>
    </location>
</feature>
<feature type="transmembrane region" description="Helical" evidence="2">
    <location>
        <begin position="144"/>
        <end position="165"/>
    </location>
</feature>
<gene>
    <name evidence="4" type="ORF">BP6252_10389</name>
</gene>
<keyword evidence="2" id="KW-1133">Transmembrane helix</keyword>